<keyword evidence="5 6" id="KW-0472">Membrane</keyword>
<name>A0A645C6X3_9ZZZZ</name>
<evidence type="ECO:0000256" key="3">
    <source>
        <dbReference type="ARBA" id="ARBA00022692"/>
    </source>
</evidence>
<dbReference type="Pfam" id="PF02653">
    <property type="entry name" value="BPD_transp_2"/>
    <property type="match status" value="1"/>
</dbReference>
<dbReference type="GO" id="GO:0005886">
    <property type="term" value="C:plasma membrane"/>
    <property type="evidence" value="ECO:0007669"/>
    <property type="project" value="UniProtKB-SubCell"/>
</dbReference>
<evidence type="ECO:0000313" key="7">
    <source>
        <dbReference type="EMBL" id="MPM73118.1"/>
    </source>
</evidence>
<evidence type="ECO:0000256" key="5">
    <source>
        <dbReference type="ARBA" id="ARBA00023136"/>
    </source>
</evidence>
<dbReference type="CDD" id="cd06579">
    <property type="entry name" value="TM_PBP1_transp_AraH_like"/>
    <property type="match status" value="1"/>
</dbReference>
<dbReference type="InterPro" id="IPR001851">
    <property type="entry name" value="ABC_transp_permease"/>
</dbReference>
<gene>
    <name evidence="7" type="primary">rbsC_50</name>
    <name evidence="7" type="ORF">SDC9_120094</name>
</gene>
<dbReference type="AlphaFoldDB" id="A0A645C6X3"/>
<dbReference type="PANTHER" id="PTHR32196">
    <property type="entry name" value="ABC TRANSPORTER PERMEASE PROTEIN YPHD-RELATED-RELATED"/>
    <property type="match status" value="1"/>
</dbReference>
<organism evidence="7">
    <name type="scientific">bioreactor metagenome</name>
    <dbReference type="NCBI Taxonomy" id="1076179"/>
    <lineage>
        <taxon>unclassified sequences</taxon>
        <taxon>metagenomes</taxon>
        <taxon>ecological metagenomes</taxon>
    </lineage>
</organism>
<evidence type="ECO:0000256" key="6">
    <source>
        <dbReference type="SAM" id="Phobius"/>
    </source>
</evidence>
<dbReference type="EMBL" id="VSSQ01025161">
    <property type="protein sequence ID" value="MPM73118.1"/>
    <property type="molecule type" value="Genomic_DNA"/>
</dbReference>
<keyword evidence="3 6" id="KW-0812">Transmembrane</keyword>
<evidence type="ECO:0000256" key="2">
    <source>
        <dbReference type="ARBA" id="ARBA00022475"/>
    </source>
</evidence>
<keyword evidence="2" id="KW-1003">Cell membrane</keyword>
<comment type="caution">
    <text evidence="7">The sequence shown here is derived from an EMBL/GenBank/DDBJ whole genome shotgun (WGS) entry which is preliminary data.</text>
</comment>
<evidence type="ECO:0000256" key="1">
    <source>
        <dbReference type="ARBA" id="ARBA00004651"/>
    </source>
</evidence>
<comment type="subcellular location">
    <subcellularLocation>
        <location evidence="1">Cell membrane</location>
        <topology evidence="1">Multi-pass membrane protein</topology>
    </subcellularLocation>
</comment>
<feature type="transmembrane region" description="Helical" evidence="6">
    <location>
        <begin position="193"/>
        <end position="212"/>
    </location>
</feature>
<evidence type="ECO:0000256" key="4">
    <source>
        <dbReference type="ARBA" id="ARBA00022989"/>
    </source>
</evidence>
<proteinExistence type="predicted"/>
<feature type="transmembrane region" description="Helical" evidence="6">
    <location>
        <begin position="233"/>
        <end position="251"/>
    </location>
</feature>
<feature type="transmembrane region" description="Helical" evidence="6">
    <location>
        <begin position="66"/>
        <end position="92"/>
    </location>
</feature>
<accession>A0A645C6X3</accession>
<sequence length="314" mass="33549">MMLLGFSYREVFYSSVNILNIMKQGAVLTILAIGMGYVLIAGCIDLTVGINMAISALIAVTLQEQIGAFPAVAVALAVCVCVSLINMGIIYITKARAMEIMMITFSLKMVYRGLAQAISANKSFRTTGCADWFLALGKGSTLGLPNLMWIMMIVAIVLGIVLSKMKFGRQVTLVGINPEATRLAGISVQKTRLFSFIISGLCAGIAGVLLAARTGTVKALAGDNYEMDAVCGLVIGGYSMAGGFGSTWRAVVGVYSYTIMKNIMDLAGMNAYSQTVIQGFVLVAAVALDVYLRVNVQEVNPNEQEKDVKICERL</sequence>
<feature type="transmembrane region" description="Helical" evidence="6">
    <location>
        <begin position="27"/>
        <end position="60"/>
    </location>
</feature>
<reference evidence="7" key="1">
    <citation type="submission" date="2019-08" db="EMBL/GenBank/DDBJ databases">
        <authorList>
            <person name="Kucharzyk K."/>
            <person name="Murdoch R.W."/>
            <person name="Higgins S."/>
            <person name="Loffler F."/>
        </authorList>
    </citation>
    <scope>NUCLEOTIDE SEQUENCE</scope>
</reference>
<dbReference type="GO" id="GO:0022857">
    <property type="term" value="F:transmembrane transporter activity"/>
    <property type="evidence" value="ECO:0007669"/>
    <property type="project" value="InterPro"/>
</dbReference>
<protein>
    <submittedName>
        <fullName evidence="7">Ribose import permease protein RbsC</fullName>
    </submittedName>
</protein>
<keyword evidence="4 6" id="KW-1133">Transmembrane helix</keyword>
<feature type="transmembrane region" description="Helical" evidence="6">
    <location>
        <begin position="142"/>
        <end position="162"/>
    </location>
</feature>